<name>A0A6J4GYX8_9FLAO</name>
<dbReference type="EMBL" id="CADCSU010000204">
    <property type="protein sequence ID" value="CAA9203610.1"/>
    <property type="molecule type" value="Genomic_DNA"/>
</dbReference>
<dbReference type="Pfam" id="PF13385">
    <property type="entry name" value="Laminin_G_3"/>
    <property type="match status" value="1"/>
</dbReference>
<dbReference type="AlphaFoldDB" id="A0A6J4GYX8"/>
<protein>
    <recommendedName>
        <fullName evidence="4">LamG-like jellyroll fold domain-containing protein</fullName>
    </recommendedName>
</protein>
<dbReference type="GO" id="GO:0004553">
    <property type="term" value="F:hydrolase activity, hydrolyzing O-glycosyl compounds"/>
    <property type="evidence" value="ECO:0007669"/>
    <property type="project" value="UniProtKB-ARBA"/>
</dbReference>
<reference evidence="2 3" key="1">
    <citation type="submission" date="2020-02" db="EMBL/GenBank/DDBJ databases">
        <authorList>
            <person name="Criscuolo A."/>
        </authorList>
    </citation>
    <scope>NUCLEOTIDE SEQUENCE [LARGE SCALE GENOMIC DNA]</scope>
    <source>
        <strain evidence="2">CIP105534</strain>
    </source>
</reference>
<organism evidence="2 3">
    <name type="scientific">Flavobacterium bizetiae</name>
    <dbReference type="NCBI Taxonomy" id="2704140"/>
    <lineage>
        <taxon>Bacteria</taxon>
        <taxon>Pseudomonadati</taxon>
        <taxon>Bacteroidota</taxon>
        <taxon>Flavobacteriia</taxon>
        <taxon>Flavobacteriales</taxon>
        <taxon>Flavobacteriaceae</taxon>
        <taxon>Flavobacterium</taxon>
    </lineage>
</organism>
<dbReference type="GO" id="GO:0005975">
    <property type="term" value="P:carbohydrate metabolic process"/>
    <property type="evidence" value="ECO:0007669"/>
    <property type="project" value="UniProtKB-ARBA"/>
</dbReference>
<evidence type="ECO:0000313" key="2">
    <source>
        <dbReference type="EMBL" id="CAA9203610.1"/>
    </source>
</evidence>
<feature type="chain" id="PRO_5026979558" description="LamG-like jellyroll fold domain-containing protein" evidence="1">
    <location>
        <begin position="19"/>
        <end position="308"/>
    </location>
</feature>
<feature type="signal peptide" evidence="1">
    <location>
        <begin position="1"/>
        <end position="18"/>
    </location>
</feature>
<accession>A0A6J4GYX8</accession>
<dbReference type="Gene3D" id="2.60.120.200">
    <property type="match status" value="1"/>
</dbReference>
<dbReference type="InterPro" id="IPR013320">
    <property type="entry name" value="ConA-like_dom_sf"/>
</dbReference>
<sequence length="308" mass="33412">MKKLLLTLMFVSYLNVNAQTPIQEFNFDGTLNNTSNTTSFIGANNFVADRTGLVKGAQRLTNKAMEAVVDDLPQGNSPRSVSVWVKLNDIASANYIWGYGTAYNAQYCGLLQQGTTSSSSDLSLAGWGASNDVIVSVPLAKDIWYNYTITYDGKVSKIYRNGELLKSEEGITRSTKGNIFRLGEINTTVGINADIDDLKIYNIALTGEQVTTLYNNSKSVVNMVAVAEPTAEKTVKKTTVKAKTVAKVAPSAIIKTSDINDVAKNVEVFSQGQKIYGSNNNTTSISDLPEGTYLLKITNTPLKKITSN</sequence>
<dbReference type="SUPFAM" id="SSF49899">
    <property type="entry name" value="Concanavalin A-like lectins/glucanases"/>
    <property type="match status" value="1"/>
</dbReference>
<keyword evidence="3" id="KW-1185">Reference proteome</keyword>
<keyword evidence="1" id="KW-0732">Signal</keyword>
<evidence type="ECO:0000313" key="3">
    <source>
        <dbReference type="Proteomes" id="UP000479938"/>
    </source>
</evidence>
<evidence type="ECO:0008006" key="4">
    <source>
        <dbReference type="Google" id="ProtNLM"/>
    </source>
</evidence>
<gene>
    <name evidence="2" type="ORF">FLA105534_04790</name>
</gene>
<evidence type="ECO:0000256" key="1">
    <source>
        <dbReference type="SAM" id="SignalP"/>
    </source>
</evidence>
<proteinExistence type="predicted"/>
<dbReference type="RefSeq" id="WP_173973241.1">
    <property type="nucleotide sequence ID" value="NZ_CADCSU010000204.1"/>
</dbReference>
<dbReference type="Proteomes" id="UP000479938">
    <property type="component" value="Unassembled WGS sequence"/>
</dbReference>